<dbReference type="SMART" id="SM00448">
    <property type="entry name" value="REC"/>
    <property type="match status" value="1"/>
</dbReference>
<feature type="domain" description="HTH luxR-type" evidence="3">
    <location>
        <begin position="141"/>
        <end position="206"/>
    </location>
</feature>
<accession>A0ABW6PUK8</accession>
<dbReference type="Proteomes" id="UP001601444">
    <property type="component" value="Unassembled WGS sequence"/>
</dbReference>
<proteinExistence type="predicted"/>
<feature type="modified residue" description="4-aspartylphosphate" evidence="2">
    <location>
        <position position="59"/>
    </location>
</feature>
<organism evidence="5 6">
    <name type="scientific">Nocardia thailandica</name>
    <dbReference type="NCBI Taxonomy" id="257275"/>
    <lineage>
        <taxon>Bacteria</taxon>
        <taxon>Bacillati</taxon>
        <taxon>Actinomycetota</taxon>
        <taxon>Actinomycetes</taxon>
        <taxon>Mycobacteriales</taxon>
        <taxon>Nocardiaceae</taxon>
        <taxon>Nocardia</taxon>
    </lineage>
</organism>
<dbReference type="InterPro" id="IPR001789">
    <property type="entry name" value="Sig_transdc_resp-reg_receiver"/>
</dbReference>
<name>A0ABW6PUK8_9NOCA</name>
<keyword evidence="6" id="KW-1185">Reference proteome</keyword>
<dbReference type="InterPro" id="IPR011006">
    <property type="entry name" value="CheY-like_superfamily"/>
</dbReference>
<reference evidence="5 6" key="1">
    <citation type="submission" date="2024-10" db="EMBL/GenBank/DDBJ databases">
        <title>The Natural Products Discovery Center: Release of the First 8490 Sequenced Strains for Exploring Actinobacteria Biosynthetic Diversity.</title>
        <authorList>
            <person name="Kalkreuter E."/>
            <person name="Kautsar S.A."/>
            <person name="Yang D."/>
            <person name="Bader C.D."/>
            <person name="Teijaro C.N."/>
            <person name="Fluegel L."/>
            <person name="Davis C.M."/>
            <person name="Simpson J.R."/>
            <person name="Lauterbach L."/>
            <person name="Steele A.D."/>
            <person name="Gui C."/>
            <person name="Meng S."/>
            <person name="Li G."/>
            <person name="Viehrig K."/>
            <person name="Ye F."/>
            <person name="Su P."/>
            <person name="Kiefer A.F."/>
            <person name="Nichols A."/>
            <person name="Cepeda A.J."/>
            <person name="Yan W."/>
            <person name="Fan B."/>
            <person name="Jiang Y."/>
            <person name="Adhikari A."/>
            <person name="Zheng C.-J."/>
            <person name="Schuster L."/>
            <person name="Cowan T.M."/>
            <person name="Smanski M.J."/>
            <person name="Chevrette M.G."/>
            <person name="De Carvalho L.P.S."/>
            <person name="Shen B."/>
        </authorList>
    </citation>
    <scope>NUCLEOTIDE SEQUENCE [LARGE SCALE GENOMIC DNA]</scope>
    <source>
        <strain evidence="5 6">NPDC004045</strain>
    </source>
</reference>
<dbReference type="SMART" id="SM00421">
    <property type="entry name" value="HTH_LUXR"/>
    <property type="match status" value="1"/>
</dbReference>
<feature type="domain" description="Response regulatory" evidence="4">
    <location>
        <begin position="10"/>
        <end position="123"/>
    </location>
</feature>
<dbReference type="PANTHER" id="PTHR43214:SF43">
    <property type="entry name" value="TWO-COMPONENT RESPONSE REGULATOR"/>
    <property type="match status" value="1"/>
</dbReference>
<dbReference type="PROSITE" id="PS50043">
    <property type="entry name" value="HTH_LUXR_2"/>
    <property type="match status" value="1"/>
</dbReference>
<evidence type="ECO:0000259" key="3">
    <source>
        <dbReference type="PROSITE" id="PS50043"/>
    </source>
</evidence>
<sequence>MPRERTLPLSLAVIDDHPLVHDGIRAWCAEAELPVTITDFAHPDAFLAAGPAADAVVLDLRYGPGGPDLDAVSALCARGLRVVVLSGDTDADLVLDCLDRGVVGYLSKAEGPGHFAAAIRAALGDEPYQTPTMVRAMHLGRSAARPRLSDRERQVLLAWFRTESKSLTAAKLHISVSTVETHLARIRAKYATVGRPAPTKAALVARAIADNLITAEDL</sequence>
<dbReference type="InterPro" id="IPR016032">
    <property type="entry name" value="Sig_transdc_resp-reg_C-effctor"/>
</dbReference>
<evidence type="ECO:0000256" key="1">
    <source>
        <dbReference type="ARBA" id="ARBA00023125"/>
    </source>
</evidence>
<keyword evidence="2" id="KW-0597">Phosphoprotein</keyword>
<dbReference type="Pfam" id="PF00196">
    <property type="entry name" value="GerE"/>
    <property type="match status" value="1"/>
</dbReference>
<evidence type="ECO:0000259" key="4">
    <source>
        <dbReference type="PROSITE" id="PS50110"/>
    </source>
</evidence>
<comment type="caution">
    <text evidence="5">The sequence shown here is derived from an EMBL/GenBank/DDBJ whole genome shotgun (WGS) entry which is preliminary data.</text>
</comment>
<evidence type="ECO:0000313" key="6">
    <source>
        <dbReference type="Proteomes" id="UP001601444"/>
    </source>
</evidence>
<dbReference type="InterPro" id="IPR039420">
    <property type="entry name" value="WalR-like"/>
</dbReference>
<gene>
    <name evidence="5" type="ORF">ACFYTF_25065</name>
</gene>
<dbReference type="InterPro" id="IPR036388">
    <property type="entry name" value="WH-like_DNA-bd_sf"/>
</dbReference>
<protein>
    <submittedName>
        <fullName evidence="5">LuxR C-terminal-related transcriptional regulator</fullName>
    </submittedName>
</protein>
<dbReference type="InterPro" id="IPR000792">
    <property type="entry name" value="Tscrpt_reg_LuxR_C"/>
</dbReference>
<keyword evidence="1" id="KW-0238">DNA-binding</keyword>
<dbReference type="SUPFAM" id="SSF52172">
    <property type="entry name" value="CheY-like"/>
    <property type="match status" value="1"/>
</dbReference>
<evidence type="ECO:0000256" key="2">
    <source>
        <dbReference type="PROSITE-ProRule" id="PRU00169"/>
    </source>
</evidence>
<dbReference type="Gene3D" id="3.40.50.2300">
    <property type="match status" value="1"/>
</dbReference>
<evidence type="ECO:0000313" key="5">
    <source>
        <dbReference type="EMBL" id="MFF0546114.1"/>
    </source>
</evidence>
<dbReference type="RefSeq" id="WP_043655583.1">
    <property type="nucleotide sequence ID" value="NZ_JBIAMX010000018.1"/>
</dbReference>
<dbReference type="Gene3D" id="1.10.10.10">
    <property type="entry name" value="Winged helix-like DNA-binding domain superfamily/Winged helix DNA-binding domain"/>
    <property type="match status" value="1"/>
</dbReference>
<dbReference type="SUPFAM" id="SSF46894">
    <property type="entry name" value="C-terminal effector domain of the bipartite response regulators"/>
    <property type="match status" value="1"/>
</dbReference>
<dbReference type="PROSITE" id="PS50110">
    <property type="entry name" value="RESPONSE_REGULATORY"/>
    <property type="match status" value="1"/>
</dbReference>
<dbReference type="EMBL" id="JBIAMX010000018">
    <property type="protein sequence ID" value="MFF0546114.1"/>
    <property type="molecule type" value="Genomic_DNA"/>
</dbReference>
<dbReference type="PANTHER" id="PTHR43214">
    <property type="entry name" value="TWO-COMPONENT RESPONSE REGULATOR"/>
    <property type="match status" value="1"/>
</dbReference>